<feature type="region of interest" description="Disordered" evidence="1">
    <location>
        <begin position="447"/>
        <end position="468"/>
    </location>
</feature>
<feature type="domain" description="FAD dependent oxidoreductase" evidence="2">
    <location>
        <begin position="37"/>
        <end position="417"/>
    </location>
</feature>
<evidence type="ECO:0000256" key="1">
    <source>
        <dbReference type="SAM" id="MobiDB-lite"/>
    </source>
</evidence>
<protein>
    <recommendedName>
        <fullName evidence="2">FAD dependent oxidoreductase domain-containing protein</fullName>
    </recommendedName>
</protein>
<dbReference type="EMBL" id="JAWDJX010000024">
    <property type="protein sequence ID" value="KAK3051741.1"/>
    <property type="molecule type" value="Genomic_DNA"/>
</dbReference>
<dbReference type="Proteomes" id="UP001271007">
    <property type="component" value="Unassembled WGS sequence"/>
</dbReference>
<dbReference type="InterPro" id="IPR006076">
    <property type="entry name" value="FAD-dep_OxRdtase"/>
</dbReference>
<gene>
    <name evidence="3" type="ORF">LTR09_007041</name>
</gene>
<dbReference type="GO" id="GO:0005737">
    <property type="term" value="C:cytoplasm"/>
    <property type="evidence" value="ECO:0007669"/>
    <property type="project" value="TreeGrafter"/>
</dbReference>
<feature type="compositionally biased region" description="Basic and acidic residues" evidence="1">
    <location>
        <begin position="452"/>
        <end position="468"/>
    </location>
</feature>
<organism evidence="3 4">
    <name type="scientific">Extremus antarcticus</name>
    <dbReference type="NCBI Taxonomy" id="702011"/>
    <lineage>
        <taxon>Eukaryota</taxon>
        <taxon>Fungi</taxon>
        <taxon>Dikarya</taxon>
        <taxon>Ascomycota</taxon>
        <taxon>Pezizomycotina</taxon>
        <taxon>Dothideomycetes</taxon>
        <taxon>Dothideomycetidae</taxon>
        <taxon>Mycosphaerellales</taxon>
        <taxon>Extremaceae</taxon>
        <taxon>Extremus</taxon>
    </lineage>
</organism>
<name>A0AAJ0DJV5_9PEZI</name>
<proteinExistence type="predicted"/>
<reference evidence="3" key="1">
    <citation type="submission" date="2023-04" db="EMBL/GenBank/DDBJ databases">
        <title>Black Yeasts Isolated from many extreme environments.</title>
        <authorList>
            <person name="Coleine C."/>
            <person name="Stajich J.E."/>
            <person name="Selbmann L."/>
        </authorList>
    </citation>
    <scope>NUCLEOTIDE SEQUENCE</scope>
    <source>
        <strain evidence="3">CCFEE 5312</strain>
    </source>
</reference>
<dbReference type="SUPFAM" id="SSF51905">
    <property type="entry name" value="FAD/NAD(P)-binding domain"/>
    <property type="match status" value="1"/>
</dbReference>
<evidence type="ECO:0000259" key="2">
    <source>
        <dbReference type="Pfam" id="PF01266"/>
    </source>
</evidence>
<accession>A0AAJ0DJV5</accession>
<keyword evidence="4" id="KW-1185">Reference proteome</keyword>
<dbReference type="Pfam" id="PF01266">
    <property type="entry name" value="DAO"/>
    <property type="match status" value="1"/>
</dbReference>
<evidence type="ECO:0000313" key="3">
    <source>
        <dbReference type="EMBL" id="KAK3051741.1"/>
    </source>
</evidence>
<dbReference type="PANTHER" id="PTHR13847">
    <property type="entry name" value="SARCOSINE DEHYDROGENASE-RELATED"/>
    <property type="match status" value="1"/>
</dbReference>
<dbReference type="AlphaFoldDB" id="A0AAJ0DJV5"/>
<dbReference type="PANTHER" id="PTHR13847:SF279">
    <property type="entry name" value="FAD DEPENDENT OXIDOREDUCTASE DOMAIN-CONTAINING PROTEIN-RELATED"/>
    <property type="match status" value="1"/>
</dbReference>
<comment type="caution">
    <text evidence="3">The sequence shown here is derived from an EMBL/GenBank/DDBJ whole genome shotgun (WGS) entry which is preliminary data.</text>
</comment>
<evidence type="ECO:0000313" key="4">
    <source>
        <dbReference type="Proteomes" id="UP001271007"/>
    </source>
</evidence>
<dbReference type="Gene3D" id="3.30.9.10">
    <property type="entry name" value="D-Amino Acid Oxidase, subunit A, domain 2"/>
    <property type="match status" value="1"/>
</dbReference>
<dbReference type="Gene3D" id="3.50.50.60">
    <property type="entry name" value="FAD/NAD(P)-binding domain"/>
    <property type="match status" value="1"/>
</dbReference>
<dbReference type="InterPro" id="IPR036188">
    <property type="entry name" value="FAD/NAD-bd_sf"/>
</dbReference>
<sequence length="468" mass="51193">MANPPLPVENSTTSFWRSQSLHEIDNLRSPNFPSEADIVIIGAGYTGASLAYHILNLSPNSANKPSIVILEAREACSGATGRNGGHLKPDAFIKAAAALDEYGKEAAEEVARFETRHIAAIGDLVRKEGIDCDFVVTRAIDVCLYDKAHHELKAKLDKLRDAGVDVGDVFYSSGDTAAGFSGFKGARGCFSTTTAHLWPYKLVTHLLAKAVSQGVNLQTWTPVSSVSSAPTSSGRYSVTTDRGTVAATKVIYATNGYTSALLPSLSNKLVPVRGICSRIVCPPDAKKRAPLLTNSYIMRFNDHEYDYLIPRTDGSIIVGGARRDYYHQLDSWYNVHDDSQLMDKAEHYFDGYMQRHFHGWEDSGAVTESVWTGIMGYTGDGYPFVGRLPEAKGQFVCAGFNGHGMPQVFLSARAIAEIVVQGKGVDEVDLPQLYRLTEERLGRQKQHVSLAAHERFQNEKRRKEGAGG</sequence>